<evidence type="ECO:0000313" key="2">
    <source>
        <dbReference type="Proteomes" id="UP000054717"/>
    </source>
</evidence>
<dbReference type="EMBL" id="FCNZ02000004">
    <property type="protein sequence ID" value="SAL25442.1"/>
    <property type="molecule type" value="Genomic_DNA"/>
</dbReference>
<dbReference type="Proteomes" id="UP000054717">
    <property type="component" value="Unassembled WGS sequence"/>
</dbReference>
<reference evidence="1" key="1">
    <citation type="submission" date="2016-01" db="EMBL/GenBank/DDBJ databases">
        <authorList>
            <person name="Peeters Charlotte."/>
        </authorList>
    </citation>
    <scope>NUCLEOTIDE SEQUENCE</scope>
    <source>
        <strain evidence="1">LMG 22936</strain>
    </source>
</reference>
<evidence type="ECO:0000313" key="1">
    <source>
        <dbReference type="EMBL" id="SAL25442.1"/>
    </source>
</evidence>
<comment type="caution">
    <text evidence="1">The sequence shown here is derived from an EMBL/GenBank/DDBJ whole genome shotgun (WGS) entry which is preliminary data.</text>
</comment>
<name>A0A158G092_9BURK</name>
<dbReference type="AlphaFoldDB" id="A0A158G092"/>
<dbReference type="InterPro" id="IPR056928">
    <property type="entry name" value="Gp77-like"/>
</dbReference>
<accession>A0A158G092</accession>
<dbReference type="STRING" id="326475.AWB66_01457"/>
<organism evidence="1 2">
    <name type="scientific">Caballeronia telluris</name>
    <dbReference type="NCBI Taxonomy" id="326475"/>
    <lineage>
        <taxon>Bacteria</taxon>
        <taxon>Pseudomonadati</taxon>
        <taxon>Pseudomonadota</taxon>
        <taxon>Betaproteobacteria</taxon>
        <taxon>Burkholderiales</taxon>
        <taxon>Burkholderiaceae</taxon>
        <taxon>Caballeronia</taxon>
    </lineage>
</organism>
<dbReference type="Pfam" id="PF23148">
    <property type="entry name" value="Gp77"/>
    <property type="match status" value="1"/>
</dbReference>
<gene>
    <name evidence="1" type="ORF">AWB66_01457</name>
</gene>
<sequence>MQSFTKDPIAVLDFEWDWSAWLASGETIAEASAIATNGLTVNSSTVSGARVSAWISGGTSGQTCAVKCQVRTSAGRTDARSILISVEGR</sequence>
<protein>
    <submittedName>
        <fullName evidence="1">Uncharacterized protein</fullName>
    </submittedName>
</protein>
<keyword evidence="2" id="KW-1185">Reference proteome</keyword>
<proteinExistence type="predicted"/>